<dbReference type="Pfam" id="PF04024">
    <property type="entry name" value="PspC"/>
    <property type="match status" value="2"/>
</dbReference>
<evidence type="ECO:0000313" key="9">
    <source>
        <dbReference type="Proteomes" id="UP001221302"/>
    </source>
</evidence>
<feature type="transmembrane region" description="Helical" evidence="6">
    <location>
        <begin position="53"/>
        <end position="79"/>
    </location>
</feature>
<feature type="transmembrane region" description="Helical" evidence="6">
    <location>
        <begin position="130"/>
        <end position="150"/>
    </location>
</feature>
<name>A0AAE3P2U8_9BACT</name>
<dbReference type="PANTHER" id="PTHR33885:SF3">
    <property type="entry name" value="PHAGE SHOCK PROTEIN C"/>
    <property type="match status" value="1"/>
</dbReference>
<keyword evidence="5 6" id="KW-0472">Membrane</keyword>
<evidence type="ECO:0000256" key="5">
    <source>
        <dbReference type="ARBA" id="ARBA00023136"/>
    </source>
</evidence>
<evidence type="ECO:0000313" key="8">
    <source>
        <dbReference type="EMBL" id="MDF1612083.1"/>
    </source>
</evidence>
<dbReference type="GO" id="GO:0005886">
    <property type="term" value="C:plasma membrane"/>
    <property type="evidence" value="ECO:0007669"/>
    <property type="project" value="UniProtKB-SubCell"/>
</dbReference>
<evidence type="ECO:0000256" key="6">
    <source>
        <dbReference type="SAM" id="Phobius"/>
    </source>
</evidence>
<evidence type="ECO:0000256" key="4">
    <source>
        <dbReference type="ARBA" id="ARBA00022989"/>
    </source>
</evidence>
<dbReference type="EMBL" id="JARGDL010000009">
    <property type="protein sequence ID" value="MDF1612083.1"/>
    <property type="molecule type" value="Genomic_DNA"/>
</dbReference>
<evidence type="ECO:0000259" key="7">
    <source>
        <dbReference type="Pfam" id="PF04024"/>
    </source>
</evidence>
<dbReference type="InterPro" id="IPR052027">
    <property type="entry name" value="PspC"/>
</dbReference>
<comment type="caution">
    <text evidence="8">The sequence shown here is derived from an EMBL/GenBank/DDBJ whole genome shotgun (WGS) entry which is preliminary data.</text>
</comment>
<keyword evidence="2" id="KW-1003">Cell membrane</keyword>
<evidence type="ECO:0000256" key="2">
    <source>
        <dbReference type="ARBA" id="ARBA00022475"/>
    </source>
</evidence>
<gene>
    <name evidence="8" type="ORF">P0M35_07960</name>
</gene>
<dbReference type="PANTHER" id="PTHR33885">
    <property type="entry name" value="PHAGE SHOCK PROTEIN C"/>
    <property type="match status" value="1"/>
</dbReference>
<evidence type="ECO:0000256" key="1">
    <source>
        <dbReference type="ARBA" id="ARBA00004162"/>
    </source>
</evidence>
<proteinExistence type="predicted"/>
<feature type="transmembrane region" description="Helical" evidence="6">
    <location>
        <begin position="103"/>
        <end position="123"/>
    </location>
</feature>
<organism evidence="8 9">
    <name type="scientific">Stygiobacter electus</name>
    <dbReference type="NCBI Taxonomy" id="3032292"/>
    <lineage>
        <taxon>Bacteria</taxon>
        <taxon>Pseudomonadati</taxon>
        <taxon>Ignavibacteriota</taxon>
        <taxon>Ignavibacteria</taxon>
        <taxon>Ignavibacteriales</taxon>
        <taxon>Melioribacteraceae</taxon>
        <taxon>Stygiobacter</taxon>
    </lineage>
</organism>
<comment type="subcellular location">
    <subcellularLocation>
        <location evidence="1">Cell membrane</location>
        <topology evidence="1">Single-pass membrane protein</topology>
    </subcellularLocation>
</comment>
<dbReference type="RefSeq" id="WP_321535851.1">
    <property type="nucleotide sequence ID" value="NZ_JARGDL010000009.1"/>
</dbReference>
<feature type="domain" description="Phage shock protein PspC N-terminal" evidence="7">
    <location>
        <begin position="170"/>
        <end position="219"/>
    </location>
</feature>
<protein>
    <submittedName>
        <fullName evidence="8">PspC domain-containing protein</fullName>
    </submittedName>
</protein>
<dbReference type="Proteomes" id="UP001221302">
    <property type="component" value="Unassembled WGS sequence"/>
</dbReference>
<reference evidence="8" key="1">
    <citation type="submission" date="2023-03" db="EMBL/GenBank/DDBJ databases">
        <title>Stygiobacter electus gen. nov., sp. nov., facultatively anaerobic thermotolerant bacterium of the class Ignavibacteria from a well of Yessentuki mineral water deposit.</title>
        <authorList>
            <person name="Podosokorskaya O.A."/>
            <person name="Elcheninov A.G."/>
            <person name="Petrova N.F."/>
            <person name="Zavarzina D.G."/>
            <person name="Kublanov I.V."/>
            <person name="Merkel A.Y."/>
        </authorList>
    </citation>
    <scope>NUCLEOTIDE SEQUENCE</scope>
    <source>
        <strain evidence="8">09-Me</strain>
    </source>
</reference>
<dbReference type="InterPro" id="IPR007168">
    <property type="entry name" value="Phageshock_PspC_N"/>
</dbReference>
<keyword evidence="3 6" id="KW-0812">Transmembrane</keyword>
<dbReference type="AlphaFoldDB" id="A0AAE3P2U8"/>
<sequence length="229" mass="26339">MNDKNLYDELFNSPQNPEFFKDQKVGLSRSSTNVIVTGVCAGIAKYINKDVKIIRLITLLLLLFGWFPFFVYLILGFLLPVEKQNVLLTKDEIVLINKENSKIILGSIIFLIGFHFALINIGAESFLNSYIFQNKFITFSFALILGGMIFSDKIKLPVFYNESYNLLTISKNKKMILGVCEGFSNYLSVDVLIIRIIFSILFFLTLGLFTIFYLMIYFFFKISADRIND</sequence>
<feature type="domain" description="Phage shock protein PspC N-terminal" evidence="7">
    <location>
        <begin position="27"/>
        <end position="82"/>
    </location>
</feature>
<evidence type="ECO:0000256" key="3">
    <source>
        <dbReference type="ARBA" id="ARBA00022692"/>
    </source>
</evidence>
<accession>A0AAE3P2U8</accession>
<keyword evidence="4 6" id="KW-1133">Transmembrane helix</keyword>
<feature type="transmembrane region" description="Helical" evidence="6">
    <location>
        <begin position="192"/>
        <end position="220"/>
    </location>
</feature>
<keyword evidence="9" id="KW-1185">Reference proteome</keyword>